<dbReference type="SUPFAM" id="SSF101801">
    <property type="entry name" value="Surface presentation of antigens (SPOA)"/>
    <property type="match status" value="1"/>
</dbReference>
<evidence type="ECO:0000313" key="10">
    <source>
        <dbReference type="Proteomes" id="UP001595758"/>
    </source>
</evidence>
<keyword evidence="5" id="KW-0145">Chemotaxis</keyword>
<evidence type="ECO:0000256" key="6">
    <source>
        <dbReference type="ARBA" id="ARBA00022779"/>
    </source>
</evidence>
<proteinExistence type="inferred from homology"/>
<dbReference type="InterPro" id="IPR001172">
    <property type="entry name" value="FliN_T3SS_HrcQb"/>
</dbReference>
<comment type="similarity">
    <text evidence="2">Belongs to the FliN/MopA/SpaO family.</text>
</comment>
<dbReference type="EMBL" id="JBHSAB010000024">
    <property type="protein sequence ID" value="MFC3909493.1"/>
    <property type="molecule type" value="Genomic_DNA"/>
</dbReference>
<evidence type="ECO:0000259" key="8">
    <source>
        <dbReference type="Pfam" id="PF01052"/>
    </source>
</evidence>
<accession>A0ABV8CGP4</accession>
<keyword evidence="4" id="KW-1003">Cell membrane</keyword>
<dbReference type="PANTHER" id="PTHR43484">
    <property type="match status" value="1"/>
</dbReference>
<reference evidence="10" key="1">
    <citation type="journal article" date="2019" name="Int. J. Syst. Evol. Microbiol.">
        <title>The Global Catalogue of Microorganisms (GCM) 10K type strain sequencing project: providing services to taxonomists for standard genome sequencing and annotation.</title>
        <authorList>
            <consortium name="The Broad Institute Genomics Platform"/>
            <consortium name="The Broad Institute Genome Sequencing Center for Infectious Disease"/>
            <person name="Wu L."/>
            <person name="Ma J."/>
        </authorList>
    </citation>
    <scope>NUCLEOTIDE SEQUENCE [LARGE SCALE GENOMIC DNA]</scope>
    <source>
        <strain evidence="10">CCUG 59858</strain>
    </source>
</reference>
<dbReference type="PRINTS" id="PR00956">
    <property type="entry name" value="FLGMOTORFLIN"/>
</dbReference>
<evidence type="ECO:0000256" key="7">
    <source>
        <dbReference type="ARBA" id="ARBA00023136"/>
    </source>
</evidence>
<keyword evidence="7" id="KW-0472">Membrane</keyword>
<keyword evidence="9" id="KW-0966">Cell projection</keyword>
<dbReference type="RefSeq" id="WP_382343764.1">
    <property type="nucleotide sequence ID" value="NZ_JBHSAB010000024.1"/>
</dbReference>
<dbReference type="Proteomes" id="UP001595758">
    <property type="component" value="Unassembled WGS sequence"/>
</dbReference>
<evidence type="ECO:0000313" key="9">
    <source>
        <dbReference type="EMBL" id="MFC3909493.1"/>
    </source>
</evidence>
<evidence type="ECO:0000256" key="5">
    <source>
        <dbReference type="ARBA" id="ARBA00022500"/>
    </source>
</evidence>
<evidence type="ECO:0000256" key="3">
    <source>
        <dbReference type="ARBA" id="ARBA00021897"/>
    </source>
</evidence>
<keyword evidence="6" id="KW-0283">Flagellar rotation</keyword>
<keyword evidence="9" id="KW-0282">Flagellum</keyword>
<keyword evidence="10" id="KW-1185">Reference proteome</keyword>
<dbReference type="Gene3D" id="2.30.330.10">
    <property type="entry name" value="SpoA-like"/>
    <property type="match status" value="1"/>
</dbReference>
<evidence type="ECO:0000256" key="4">
    <source>
        <dbReference type="ARBA" id="ARBA00022475"/>
    </source>
</evidence>
<evidence type="ECO:0000256" key="2">
    <source>
        <dbReference type="ARBA" id="ARBA00009226"/>
    </source>
</evidence>
<gene>
    <name evidence="9" type="ORF">ACFORL_10475</name>
</gene>
<evidence type="ECO:0000256" key="1">
    <source>
        <dbReference type="ARBA" id="ARBA00004413"/>
    </source>
</evidence>
<organism evidence="9 10">
    <name type="scientific">Legionella dresdenensis</name>
    <dbReference type="NCBI Taxonomy" id="450200"/>
    <lineage>
        <taxon>Bacteria</taxon>
        <taxon>Pseudomonadati</taxon>
        <taxon>Pseudomonadota</taxon>
        <taxon>Gammaproteobacteria</taxon>
        <taxon>Legionellales</taxon>
        <taxon>Legionellaceae</taxon>
        <taxon>Legionella</taxon>
    </lineage>
</organism>
<dbReference type="InterPro" id="IPR036429">
    <property type="entry name" value="SpoA-like_sf"/>
</dbReference>
<name>A0ABV8CGP4_9GAMM</name>
<dbReference type="InterPro" id="IPR001543">
    <property type="entry name" value="FliN-like_C"/>
</dbReference>
<comment type="subcellular location">
    <subcellularLocation>
        <location evidence="1">Cell membrane</location>
        <topology evidence="1">Peripheral membrane protein</topology>
        <orientation evidence="1">Cytoplasmic side</orientation>
    </subcellularLocation>
</comment>
<dbReference type="PANTHER" id="PTHR43484:SF1">
    <property type="entry name" value="FLAGELLAR MOTOR SWITCH PROTEIN FLIN"/>
    <property type="match status" value="1"/>
</dbReference>
<keyword evidence="9" id="KW-0969">Cilium</keyword>
<sequence length="101" mass="11110">MTVTIKKIALAEQQPANNEGTAVNANYLDLIGNIEIECFVRLGTLNLTIAELKQLKEDQLFTLAQKTSEPVDLVLNNQVIARGELMSCEECFALKITEVSA</sequence>
<dbReference type="Pfam" id="PF01052">
    <property type="entry name" value="FliMN_C"/>
    <property type="match status" value="1"/>
</dbReference>
<protein>
    <recommendedName>
        <fullName evidence="3">Flagellar motor switch protein FliN</fullName>
    </recommendedName>
</protein>
<dbReference type="InterPro" id="IPR051469">
    <property type="entry name" value="FliN/MopA/SpaO"/>
</dbReference>
<comment type="caution">
    <text evidence="9">The sequence shown here is derived from an EMBL/GenBank/DDBJ whole genome shotgun (WGS) entry which is preliminary data.</text>
</comment>
<feature type="domain" description="Flagellar motor switch protein FliN-like C-terminal" evidence="8">
    <location>
        <begin position="30"/>
        <end position="99"/>
    </location>
</feature>